<dbReference type="Pfam" id="PF11387">
    <property type="entry name" value="DUF2795"/>
    <property type="match status" value="1"/>
</dbReference>
<organism evidence="2 3">
    <name type="scientific">Actinomycetospora chibensis</name>
    <dbReference type="NCBI Taxonomy" id="663606"/>
    <lineage>
        <taxon>Bacteria</taxon>
        <taxon>Bacillati</taxon>
        <taxon>Actinomycetota</taxon>
        <taxon>Actinomycetes</taxon>
        <taxon>Pseudonocardiales</taxon>
        <taxon>Pseudonocardiaceae</taxon>
        <taxon>Actinomycetospora</taxon>
    </lineage>
</organism>
<evidence type="ECO:0000256" key="1">
    <source>
        <dbReference type="SAM" id="MobiDB-lite"/>
    </source>
</evidence>
<dbReference type="Proteomes" id="UP001595909">
    <property type="component" value="Unassembled WGS sequence"/>
</dbReference>
<proteinExistence type="predicted"/>
<dbReference type="RefSeq" id="WP_274192425.1">
    <property type="nucleotide sequence ID" value="NZ_BAABHN010000004.1"/>
</dbReference>
<feature type="compositionally biased region" description="Basic residues" evidence="1">
    <location>
        <begin position="95"/>
        <end position="105"/>
    </location>
</feature>
<evidence type="ECO:0000313" key="2">
    <source>
        <dbReference type="EMBL" id="MFC4831400.1"/>
    </source>
</evidence>
<accession>A0ABV9RCB1</accession>
<protein>
    <submittedName>
        <fullName evidence="2">DUF2795 domain-containing protein</fullName>
    </submittedName>
</protein>
<dbReference type="InterPro" id="IPR021527">
    <property type="entry name" value="DUF2795"/>
</dbReference>
<gene>
    <name evidence="2" type="ORF">ACFPEL_03150</name>
</gene>
<evidence type="ECO:0000313" key="3">
    <source>
        <dbReference type="Proteomes" id="UP001595909"/>
    </source>
</evidence>
<keyword evidence="3" id="KW-1185">Reference proteome</keyword>
<reference evidence="3" key="1">
    <citation type="journal article" date="2019" name="Int. J. Syst. Evol. Microbiol.">
        <title>The Global Catalogue of Microorganisms (GCM) 10K type strain sequencing project: providing services to taxonomists for standard genome sequencing and annotation.</title>
        <authorList>
            <consortium name="The Broad Institute Genomics Platform"/>
            <consortium name="The Broad Institute Genome Sequencing Center for Infectious Disease"/>
            <person name="Wu L."/>
            <person name="Ma J."/>
        </authorList>
    </citation>
    <scope>NUCLEOTIDE SEQUENCE [LARGE SCALE GENOMIC DNA]</scope>
    <source>
        <strain evidence="3">CCUG 50347</strain>
    </source>
</reference>
<feature type="region of interest" description="Disordered" evidence="1">
    <location>
        <begin position="82"/>
        <end position="120"/>
    </location>
</feature>
<sequence>MSTRPDHPSSPPAAAIAERLAAVLGDLTFPAQRWQVLTVGDLYGVDTTTRSLLERLPQRQYHSLREVAAVLAAVLSGRPVAAVGQAGPPPTPRVAPRRVPVRARPQRVVDRRPVPTTPVA</sequence>
<dbReference type="EMBL" id="JBHSIM010000004">
    <property type="protein sequence ID" value="MFC4831400.1"/>
    <property type="molecule type" value="Genomic_DNA"/>
</dbReference>
<name>A0ABV9RCB1_9PSEU</name>
<comment type="caution">
    <text evidence="2">The sequence shown here is derived from an EMBL/GenBank/DDBJ whole genome shotgun (WGS) entry which is preliminary data.</text>
</comment>